<feature type="transmembrane region" description="Helical" evidence="1">
    <location>
        <begin position="118"/>
        <end position="141"/>
    </location>
</feature>
<dbReference type="AlphaFoldDB" id="A0A3B6S8U4"/>
<keyword evidence="1" id="KW-1133">Transmembrane helix</keyword>
<dbReference type="Gramene" id="TraesCS7B02G037900.1">
    <property type="protein sequence ID" value="TraesCS7B02G037900.1"/>
    <property type="gene ID" value="TraesCS7B02G037900"/>
</dbReference>
<name>A0A3B6S8U4_WHEAT</name>
<dbReference type="Gramene" id="TraesCAD_scaffold_006813_01G000100.1">
    <property type="protein sequence ID" value="TraesCAD_scaffold_006813_01G000100.1"/>
    <property type="gene ID" value="TraesCAD_scaffold_006813_01G000100"/>
</dbReference>
<sequence length="218" mass="22970">MLDWWCSPSSSAVWTAWRRALGAGRTLLFFSSSPPVRSGPWRPLVAGSTVDGAAGGVVADRDKSLAGFPATTTATPPGVVFLLGGAVEVPPWVSWGCAGAMGVVSSVWRLCRRSWRHGLLVGAMLCYLVVRCLSCGCLFAGSQCHGMDGVKIGFFPRWQQQGMEGLNLVLIPAGAVLLSALAVLAPLLASSSSTSLNSSFSSLGVDYCVLKRLFVWCS</sequence>
<evidence type="ECO:0000313" key="3">
    <source>
        <dbReference type="Proteomes" id="UP000019116"/>
    </source>
</evidence>
<keyword evidence="1" id="KW-0812">Transmembrane</keyword>
<protein>
    <submittedName>
        <fullName evidence="2">Uncharacterized protein</fullName>
    </submittedName>
</protein>
<feature type="transmembrane region" description="Helical" evidence="1">
    <location>
        <begin position="168"/>
        <end position="189"/>
    </location>
</feature>
<evidence type="ECO:0000313" key="2">
    <source>
        <dbReference type="EnsemblPlants" id="TraesCS7B02G037900.1"/>
    </source>
</evidence>
<reference evidence="2" key="2">
    <citation type="submission" date="2018-10" db="UniProtKB">
        <authorList>
            <consortium name="EnsemblPlants"/>
        </authorList>
    </citation>
    <scope>IDENTIFICATION</scope>
</reference>
<evidence type="ECO:0000256" key="1">
    <source>
        <dbReference type="SAM" id="Phobius"/>
    </source>
</evidence>
<dbReference type="Gramene" id="TraesCS7B03G0100400.1">
    <property type="protein sequence ID" value="TraesCS7B03G0100400.1.CDS"/>
    <property type="gene ID" value="TraesCS7B03G0100400"/>
</dbReference>
<proteinExistence type="predicted"/>
<organism evidence="2">
    <name type="scientific">Triticum aestivum</name>
    <name type="common">Wheat</name>
    <dbReference type="NCBI Taxonomy" id="4565"/>
    <lineage>
        <taxon>Eukaryota</taxon>
        <taxon>Viridiplantae</taxon>
        <taxon>Streptophyta</taxon>
        <taxon>Embryophyta</taxon>
        <taxon>Tracheophyta</taxon>
        <taxon>Spermatophyta</taxon>
        <taxon>Magnoliopsida</taxon>
        <taxon>Liliopsida</taxon>
        <taxon>Poales</taxon>
        <taxon>Poaceae</taxon>
        <taxon>BOP clade</taxon>
        <taxon>Pooideae</taxon>
        <taxon>Triticodae</taxon>
        <taxon>Triticeae</taxon>
        <taxon>Triticinae</taxon>
        <taxon>Triticum</taxon>
    </lineage>
</organism>
<dbReference type="Proteomes" id="UP000019116">
    <property type="component" value="Chromosome 7B"/>
</dbReference>
<reference evidence="2" key="1">
    <citation type="submission" date="2018-08" db="EMBL/GenBank/DDBJ databases">
        <authorList>
            <person name="Rossello M."/>
        </authorList>
    </citation>
    <scope>NUCLEOTIDE SEQUENCE [LARGE SCALE GENOMIC DNA]</scope>
    <source>
        <strain evidence="2">cv. Chinese Spring</strain>
    </source>
</reference>
<keyword evidence="3" id="KW-1185">Reference proteome</keyword>
<dbReference type="EnsemblPlants" id="TraesCS7B02G037900.1">
    <property type="protein sequence ID" value="TraesCS7B02G037900.1"/>
    <property type="gene ID" value="TraesCS7B02G037900"/>
</dbReference>
<feature type="transmembrane region" description="Helical" evidence="1">
    <location>
        <begin position="92"/>
        <end position="111"/>
    </location>
</feature>
<accession>A0A3B6S8U4</accession>
<keyword evidence="1" id="KW-0472">Membrane</keyword>